<feature type="active site" evidence="1">
    <location>
        <position position="211"/>
    </location>
</feature>
<reference evidence="4 5" key="1">
    <citation type="submission" date="2015-05" db="EMBL/GenBank/DDBJ databases">
        <title>Draft genome of Burkholderia cepacia LK29.</title>
        <authorList>
            <person name="Chan X.Y."/>
        </authorList>
    </citation>
    <scope>NUCLEOTIDE SEQUENCE [LARGE SCALE GENOMIC DNA]</scope>
    <source>
        <strain evidence="4 5">LK29</strain>
    </source>
</reference>
<dbReference type="Proteomes" id="UP000036338">
    <property type="component" value="Unassembled WGS sequence"/>
</dbReference>
<dbReference type="PANTHER" id="PTHR13504">
    <property type="entry name" value="FIDO DOMAIN-CONTAINING PROTEIN DDB_G0283145"/>
    <property type="match status" value="1"/>
</dbReference>
<sequence>MMSGDYTFIWESADWPAWHFDLPALATSLADVSRAQGMLAGRLADIGLALRDEASLVALTEDVVKTSAIEGENLNVASVRSSIARRLGVDIGALAPVDRHVEGVVDMVLDATTHSAAPVTESRLFGWHAALFPTGYSGMSRITVGAWRTDASGPMQVVSGPIGRQRVHFEAPPAARLANEVGRFLAWLNATPAEPLLIRAGLAHLWFVTLHPFDDGNGRIARALGDLVLARADRSPQRFYSLSAQIQRERNAYYDVLERTQRGSLDVTEWLAWFLNALDRAIDHAHTTLDAVLVKARFWQRCAGFAMNARQVKVMNRLLDGFEGKLTTTKWAALAKCSQDTALRDILELVERGVLRRSSSGGRSTSYELALFHV</sequence>
<proteinExistence type="predicted"/>
<feature type="binding site" evidence="2">
    <location>
        <begin position="215"/>
        <end position="222"/>
    </location>
    <ligand>
        <name>ATP</name>
        <dbReference type="ChEBI" id="CHEBI:30616"/>
    </ligand>
</feature>
<dbReference type="Pfam" id="PF13776">
    <property type="entry name" value="DUF4172"/>
    <property type="match status" value="1"/>
</dbReference>
<keyword evidence="4" id="KW-0132">Cell division</keyword>
<dbReference type="Gene3D" id="1.10.3290.10">
    <property type="entry name" value="Fido-like domain"/>
    <property type="match status" value="1"/>
</dbReference>
<evidence type="ECO:0000313" key="5">
    <source>
        <dbReference type="Proteomes" id="UP000036338"/>
    </source>
</evidence>
<gene>
    <name evidence="4" type="ORF">VL15_20175</name>
</gene>
<name>A0A0J5WJG7_BURCE</name>
<dbReference type="PATRIC" id="fig|292.27.peg.4129"/>
<organism evidence="4 5">
    <name type="scientific">Burkholderia cepacia</name>
    <name type="common">Pseudomonas cepacia</name>
    <dbReference type="NCBI Taxonomy" id="292"/>
    <lineage>
        <taxon>Bacteria</taxon>
        <taxon>Pseudomonadati</taxon>
        <taxon>Pseudomonadota</taxon>
        <taxon>Betaproteobacteria</taxon>
        <taxon>Burkholderiales</taxon>
        <taxon>Burkholderiaceae</taxon>
        <taxon>Burkholderia</taxon>
        <taxon>Burkholderia cepacia complex</taxon>
    </lineage>
</organism>
<dbReference type="Gene3D" id="1.10.10.10">
    <property type="entry name" value="Winged helix-like DNA-binding domain superfamily/Winged helix DNA-binding domain"/>
    <property type="match status" value="1"/>
</dbReference>
<dbReference type="InterPro" id="IPR003812">
    <property type="entry name" value="Fido"/>
</dbReference>
<dbReference type="GO" id="GO:0051301">
    <property type="term" value="P:cell division"/>
    <property type="evidence" value="ECO:0007669"/>
    <property type="project" value="UniProtKB-KW"/>
</dbReference>
<keyword evidence="2" id="KW-0067">ATP-binding</keyword>
<dbReference type="GO" id="GO:0005524">
    <property type="term" value="F:ATP binding"/>
    <property type="evidence" value="ECO:0007669"/>
    <property type="project" value="UniProtKB-KW"/>
</dbReference>
<dbReference type="PANTHER" id="PTHR13504:SF33">
    <property type="entry name" value="FIC FAMILY PROTEIN"/>
    <property type="match status" value="1"/>
</dbReference>
<evidence type="ECO:0000259" key="3">
    <source>
        <dbReference type="PROSITE" id="PS51459"/>
    </source>
</evidence>
<dbReference type="InterPro" id="IPR036388">
    <property type="entry name" value="WH-like_DNA-bd_sf"/>
</dbReference>
<protein>
    <submittedName>
        <fullName evidence="4">Cell division protein Fic</fullName>
    </submittedName>
</protein>
<keyword evidence="2" id="KW-0547">Nucleotide-binding</keyword>
<evidence type="ECO:0000256" key="1">
    <source>
        <dbReference type="PIRSR" id="PIRSR640198-1"/>
    </source>
</evidence>
<comment type="caution">
    <text evidence="4">The sequence shown here is derived from an EMBL/GenBank/DDBJ whole genome shotgun (WGS) entry which is preliminary data.</text>
</comment>
<dbReference type="Pfam" id="PF02661">
    <property type="entry name" value="Fic"/>
    <property type="match status" value="1"/>
</dbReference>
<dbReference type="AlphaFoldDB" id="A0A0J5WJG7"/>
<dbReference type="PROSITE" id="PS51459">
    <property type="entry name" value="FIDO"/>
    <property type="match status" value="1"/>
</dbReference>
<dbReference type="InterPro" id="IPR040198">
    <property type="entry name" value="Fido_containing"/>
</dbReference>
<dbReference type="InterPro" id="IPR025230">
    <property type="entry name" value="DUF4172"/>
</dbReference>
<keyword evidence="4" id="KW-0131">Cell cycle</keyword>
<evidence type="ECO:0000256" key="2">
    <source>
        <dbReference type="PIRSR" id="PIRSR640198-2"/>
    </source>
</evidence>
<dbReference type="EMBL" id="LDWR01000034">
    <property type="protein sequence ID" value="KML54804.1"/>
    <property type="molecule type" value="Genomic_DNA"/>
</dbReference>
<accession>A0A0J5WJG7</accession>
<dbReference type="SUPFAM" id="SSF140931">
    <property type="entry name" value="Fic-like"/>
    <property type="match status" value="1"/>
</dbReference>
<dbReference type="InterPro" id="IPR036597">
    <property type="entry name" value="Fido-like_dom_sf"/>
</dbReference>
<feature type="binding site" evidence="2">
    <location>
        <begin position="253"/>
        <end position="254"/>
    </location>
    <ligand>
        <name>ATP</name>
        <dbReference type="ChEBI" id="CHEBI:30616"/>
    </ligand>
</feature>
<evidence type="ECO:0000313" key="4">
    <source>
        <dbReference type="EMBL" id="KML54804.1"/>
    </source>
</evidence>
<feature type="domain" description="Fido" evidence="3">
    <location>
        <begin position="119"/>
        <end position="276"/>
    </location>
</feature>